<name>A0A226EB11_FOLCA</name>
<organism evidence="1 2">
    <name type="scientific">Folsomia candida</name>
    <name type="common">Springtail</name>
    <dbReference type="NCBI Taxonomy" id="158441"/>
    <lineage>
        <taxon>Eukaryota</taxon>
        <taxon>Metazoa</taxon>
        <taxon>Ecdysozoa</taxon>
        <taxon>Arthropoda</taxon>
        <taxon>Hexapoda</taxon>
        <taxon>Collembola</taxon>
        <taxon>Entomobryomorpha</taxon>
        <taxon>Isotomoidea</taxon>
        <taxon>Isotomidae</taxon>
        <taxon>Proisotominae</taxon>
        <taxon>Folsomia</taxon>
    </lineage>
</organism>
<keyword evidence="2" id="KW-1185">Reference proteome</keyword>
<protein>
    <submittedName>
        <fullName evidence="1">Uncharacterized protein</fullName>
    </submittedName>
</protein>
<dbReference type="AlphaFoldDB" id="A0A226EB11"/>
<comment type="caution">
    <text evidence="1">The sequence shown here is derived from an EMBL/GenBank/DDBJ whole genome shotgun (WGS) entry which is preliminary data.</text>
</comment>
<accession>A0A226EB11</accession>
<reference evidence="1 2" key="1">
    <citation type="submission" date="2015-12" db="EMBL/GenBank/DDBJ databases">
        <title>The genome of Folsomia candida.</title>
        <authorList>
            <person name="Faddeeva A."/>
            <person name="Derks M.F."/>
            <person name="Anvar Y."/>
            <person name="Smit S."/>
            <person name="Van Straalen N."/>
            <person name="Roelofs D."/>
        </authorList>
    </citation>
    <scope>NUCLEOTIDE SEQUENCE [LARGE SCALE GENOMIC DNA]</scope>
    <source>
        <strain evidence="1 2">VU population</strain>
        <tissue evidence="1">Whole body</tissue>
    </source>
</reference>
<evidence type="ECO:0000313" key="2">
    <source>
        <dbReference type="Proteomes" id="UP000198287"/>
    </source>
</evidence>
<gene>
    <name evidence="1" type="ORF">Fcan01_11812</name>
</gene>
<evidence type="ECO:0000313" key="1">
    <source>
        <dbReference type="EMBL" id="OXA53846.1"/>
    </source>
</evidence>
<dbReference type="EMBL" id="LNIX01000005">
    <property type="protein sequence ID" value="OXA53846.1"/>
    <property type="molecule type" value="Genomic_DNA"/>
</dbReference>
<sequence length="365" mass="41828">MRCFSYFIIEPSSPHVVLEAIQYSGYSIDDGVLFLVELWQKEGFTSGGDWPKDIFATDVQIVFVLGIDQTVGIFCYFCFDTVQIISGNNVAKDLATLYRRINCVDLHGASVSIPKSWWTSSHVECEPMVRSQVGTELTCNGIGRRIINFVRLQHNFTIKVWFFFVITTTGIIVVVRPIDTIGLIGITVNQPFSGKLNNFAESHTNPQRLLLLLWTLAMSACLSQQYFRELLLTGYKIGFSKYIPIREPTIWFGNNFRGIRHLRNTSFTPMAFDDTMFDKIVENSGALAAYWEENYLSYSLEKCRQSVWKSKAAVKCHIVTEPFYAIEGHVKYGVMFVHHMANSFHRTSTKFFESGIWRLLIKIHI</sequence>
<proteinExistence type="predicted"/>
<dbReference type="Proteomes" id="UP000198287">
    <property type="component" value="Unassembled WGS sequence"/>
</dbReference>